<name>A0ABQ9FYL1_TEGGR</name>
<proteinExistence type="predicted"/>
<dbReference type="Pfam" id="PF11095">
    <property type="entry name" value="Gemin7"/>
    <property type="match status" value="1"/>
</dbReference>
<keyword evidence="2" id="KW-0732">Signal</keyword>
<dbReference type="PANTHER" id="PTHR14679:SF1">
    <property type="entry name" value="GEM-ASSOCIATED PROTEIN 7"/>
    <property type="match status" value="1"/>
</dbReference>
<accession>A0ABQ9FYL1</accession>
<feature type="coiled-coil region" evidence="1">
    <location>
        <begin position="35"/>
        <end position="62"/>
    </location>
</feature>
<feature type="signal peptide" evidence="2">
    <location>
        <begin position="1"/>
        <end position="17"/>
    </location>
</feature>
<protein>
    <submittedName>
        <fullName evidence="3">Uncharacterized protein</fullName>
    </submittedName>
</protein>
<feature type="chain" id="PRO_5045437499" evidence="2">
    <location>
        <begin position="18"/>
        <end position="155"/>
    </location>
</feature>
<evidence type="ECO:0000256" key="1">
    <source>
        <dbReference type="SAM" id="Coils"/>
    </source>
</evidence>
<evidence type="ECO:0000313" key="4">
    <source>
        <dbReference type="Proteomes" id="UP001217089"/>
    </source>
</evidence>
<evidence type="ECO:0000256" key="2">
    <source>
        <dbReference type="SAM" id="SignalP"/>
    </source>
</evidence>
<dbReference type="EMBL" id="JARBDR010000018">
    <property type="protein sequence ID" value="KAJ8322289.1"/>
    <property type="molecule type" value="Genomic_DNA"/>
</dbReference>
<evidence type="ECO:0000313" key="3">
    <source>
        <dbReference type="EMBL" id="KAJ8322289.1"/>
    </source>
</evidence>
<gene>
    <name evidence="3" type="ORF">KUTeg_000760</name>
</gene>
<reference evidence="3 4" key="1">
    <citation type="submission" date="2022-12" db="EMBL/GenBank/DDBJ databases">
        <title>Chromosome-level genome of Tegillarca granosa.</title>
        <authorList>
            <person name="Kim J."/>
        </authorList>
    </citation>
    <scope>NUCLEOTIDE SEQUENCE [LARGE SCALE GENOMIC DNA]</scope>
    <source>
        <strain evidence="3">Teg-2019</strain>
        <tissue evidence="3">Adductor muscle</tissue>
    </source>
</reference>
<comment type="caution">
    <text evidence="3">The sequence shown here is derived from an EMBL/GenBank/DDBJ whole genome shotgun (WGS) entry which is preliminary data.</text>
</comment>
<dbReference type="InterPro" id="IPR020338">
    <property type="entry name" value="SMN_gemin7"/>
</dbReference>
<dbReference type="Gene3D" id="2.30.30.100">
    <property type="match status" value="1"/>
</dbReference>
<dbReference type="Proteomes" id="UP001217089">
    <property type="component" value="Unassembled WGS sequence"/>
</dbReference>
<sequence>MDTALLLFLLNIGVSIALLDQGLGPSFTDMIQQLNSSISNELTKLKQEHALAQQEILALKQELETMSTTDRTKEEQRTFLRERFLRLMAALNGQEAEVSMFEKTKVTCVLGPVDIDLQHIQVHELVTPMGIIPDAVLRSSDVISLTVPDLKPGHS</sequence>
<dbReference type="PANTHER" id="PTHR14679">
    <property type="entry name" value="GEM-ASSOCIATED PROTEIN 7"/>
    <property type="match status" value="1"/>
</dbReference>
<organism evidence="3 4">
    <name type="scientific">Tegillarca granosa</name>
    <name type="common">Malaysian cockle</name>
    <name type="synonym">Anadara granosa</name>
    <dbReference type="NCBI Taxonomy" id="220873"/>
    <lineage>
        <taxon>Eukaryota</taxon>
        <taxon>Metazoa</taxon>
        <taxon>Spiralia</taxon>
        <taxon>Lophotrochozoa</taxon>
        <taxon>Mollusca</taxon>
        <taxon>Bivalvia</taxon>
        <taxon>Autobranchia</taxon>
        <taxon>Pteriomorphia</taxon>
        <taxon>Arcoida</taxon>
        <taxon>Arcoidea</taxon>
        <taxon>Arcidae</taxon>
        <taxon>Tegillarca</taxon>
    </lineage>
</organism>
<keyword evidence="1" id="KW-0175">Coiled coil</keyword>
<keyword evidence="4" id="KW-1185">Reference proteome</keyword>